<accession>A0A8X6HBR8</accession>
<reference evidence="1" key="1">
    <citation type="submission" date="2020-07" db="EMBL/GenBank/DDBJ databases">
        <title>Multicomponent nature underlies the extraordinary mechanical properties of spider dragline silk.</title>
        <authorList>
            <person name="Kono N."/>
            <person name="Nakamura H."/>
            <person name="Mori M."/>
            <person name="Yoshida Y."/>
            <person name="Ohtoshi R."/>
            <person name="Malay A.D."/>
            <person name="Moran D.A.P."/>
            <person name="Tomita M."/>
            <person name="Numata K."/>
            <person name="Arakawa K."/>
        </authorList>
    </citation>
    <scope>NUCLEOTIDE SEQUENCE</scope>
</reference>
<dbReference type="Proteomes" id="UP000887116">
    <property type="component" value="Unassembled WGS sequence"/>
</dbReference>
<evidence type="ECO:0000313" key="2">
    <source>
        <dbReference type="Proteomes" id="UP000887116"/>
    </source>
</evidence>
<proteinExistence type="predicted"/>
<keyword evidence="2" id="KW-1185">Reference proteome</keyword>
<name>A0A8X6HBR8_TRICU</name>
<sequence>MSLDYKACFKCQWTSKTFKTNGSFTKQENPGRYSKSLILSRPTHDQVPRFDITGQPEPSCRGPIHYSTSCVLICPGQQRTFRITMQCLNPWTQWNWFSTVHVSLNNTMPQPVHGQQDI</sequence>
<organism evidence="1 2">
    <name type="scientific">Trichonephila clavata</name>
    <name type="common">Joro spider</name>
    <name type="synonym">Nephila clavata</name>
    <dbReference type="NCBI Taxonomy" id="2740835"/>
    <lineage>
        <taxon>Eukaryota</taxon>
        <taxon>Metazoa</taxon>
        <taxon>Ecdysozoa</taxon>
        <taxon>Arthropoda</taxon>
        <taxon>Chelicerata</taxon>
        <taxon>Arachnida</taxon>
        <taxon>Araneae</taxon>
        <taxon>Araneomorphae</taxon>
        <taxon>Entelegynae</taxon>
        <taxon>Araneoidea</taxon>
        <taxon>Nephilidae</taxon>
        <taxon>Trichonephila</taxon>
    </lineage>
</organism>
<dbReference type="AlphaFoldDB" id="A0A8X6HBR8"/>
<comment type="caution">
    <text evidence="1">The sequence shown here is derived from an EMBL/GenBank/DDBJ whole genome shotgun (WGS) entry which is preliminary data.</text>
</comment>
<evidence type="ECO:0000313" key="1">
    <source>
        <dbReference type="EMBL" id="GFR20654.1"/>
    </source>
</evidence>
<protein>
    <submittedName>
        <fullName evidence="1">Uncharacterized protein</fullName>
    </submittedName>
</protein>
<gene>
    <name evidence="1" type="ORF">TNCT_403491</name>
</gene>
<dbReference type="EMBL" id="BMAO01018087">
    <property type="protein sequence ID" value="GFR20654.1"/>
    <property type="molecule type" value="Genomic_DNA"/>
</dbReference>